<protein>
    <submittedName>
        <fullName evidence="3">Long-chain-fatty-acid--CoA ligase</fullName>
        <ecNumber evidence="3">6.2.1.3</ecNumber>
    </submittedName>
</protein>
<reference evidence="3" key="1">
    <citation type="submission" date="2018-06" db="EMBL/GenBank/DDBJ databases">
        <authorList>
            <person name="Zhirakovskaya E."/>
        </authorList>
    </citation>
    <scope>NUCLEOTIDE SEQUENCE</scope>
</reference>
<keyword evidence="1" id="KW-0694">RNA-binding</keyword>
<feature type="domain" description="CRM" evidence="2">
    <location>
        <begin position="11"/>
        <end position="107"/>
    </location>
</feature>
<dbReference type="PANTHER" id="PTHR40065">
    <property type="entry name" value="RNA-BINDING PROTEIN YHBY"/>
    <property type="match status" value="1"/>
</dbReference>
<organism evidence="3">
    <name type="scientific">hydrothermal vent metagenome</name>
    <dbReference type="NCBI Taxonomy" id="652676"/>
    <lineage>
        <taxon>unclassified sequences</taxon>
        <taxon>metagenomes</taxon>
        <taxon>ecological metagenomes</taxon>
    </lineage>
</organism>
<evidence type="ECO:0000313" key="3">
    <source>
        <dbReference type="EMBL" id="VAW32718.1"/>
    </source>
</evidence>
<name>A0A3B0UPF7_9ZZZZ</name>
<dbReference type="GO" id="GO:0003723">
    <property type="term" value="F:RNA binding"/>
    <property type="evidence" value="ECO:0007669"/>
    <property type="project" value="UniProtKB-KW"/>
</dbReference>
<dbReference type="NCBIfam" id="TIGR00253">
    <property type="entry name" value="RNA_bind_YhbY"/>
    <property type="match status" value="1"/>
</dbReference>
<sequence>MKNKKKRLTNTVINKKEARHLRALGHHLSPLAMLGREGAADSVLAAINDVLRKRELIKIKIQNNCPLERQEAATIVSSASGSAVVQVIGHMILLYRPNPDLPAEQRIRF</sequence>
<dbReference type="SMART" id="SM01103">
    <property type="entry name" value="CRS1_YhbY"/>
    <property type="match status" value="1"/>
</dbReference>
<dbReference type="EC" id="6.2.1.3" evidence="3"/>
<dbReference type="PROSITE" id="PS51295">
    <property type="entry name" value="CRM"/>
    <property type="match status" value="1"/>
</dbReference>
<dbReference type="InterPro" id="IPR051925">
    <property type="entry name" value="RNA-binding_domain"/>
</dbReference>
<dbReference type="InterPro" id="IPR035920">
    <property type="entry name" value="YhbY-like_sf"/>
</dbReference>
<keyword evidence="3" id="KW-0436">Ligase</keyword>
<dbReference type="Gene3D" id="3.30.110.60">
    <property type="entry name" value="YhbY-like"/>
    <property type="match status" value="1"/>
</dbReference>
<dbReference type="InterPro" id="IPR001890">
    <property type="entry name" value="RNA-binding_CRM"/>
</dbReference>
<dbReference type="AlphaFoldDB" id="A0A3B0UPF7"/>
<dbReference type="SUPFAM" id="SSF75471">
    <property type="entry name" value="YhbY-like"/>
    <property type="match status" value="1"/>
</dbReference>
<dbReference type="PANTHER" id="PTHR40065:SF3">
    <property type="entry name" value="RNA-BINDING PROTEIN YHBY"/>
    <property type="match status" value="1"/>
</dbReference>
<dbReference type="InterPro" id="IPR017924">
    <property type="entry name" value="RNA-binding_YhbY"/>
</dbReference>
<gene>
    <name evidence="3" type="ORF">MNBD_DELTA03-549</name>
</gene>
<dbReference type="GO" id="GO:0004467">
    <property type="term" value="F:long-chain fatty acid-CoA ligase activity"/>
    <property type="evidence" value="ECO:0007669"/>
    <property type="project" value="UniProtKB-EC"/>
</dbReference>
<dbReference type="EMBL" id="UOEX01000010">
    <property type="protein sequence ID" value="VAW32718.1"/>
    <property type="molecule type" value="Genomic_DNA"/>
</dbReference>
<evidence type="ECO:0000259" key="2">
    <source>
        <dbReference type="PROSITE" id="PS51295"/>
    </source>
</evidence>
<accession>A0A3B0UPF7</accession>
<dbReference type="Pfam" id="PF01985">
    <property type="entry name" value="CRS1_YhbY"/>
    <property type="match status" value="1"/>
</dbReference>
<evidence type="ECO:0000256" key="1">
    <source>
        <dbReference type="ARBA" id="ARBA00022884"/>
    </source>
</evidence>
<proteinExistence type="predicted"/>